<dbReference type="RefSeq" id="WP_189401901.1">
    <property type="nucleotide sequence ID" value="NZ_BMXA01000004.1"/>
</dbReference>
<feature type="transmembrane region" description="Helical" evidence="1">
    <location>
        <begin position="69"/>
        <end position="91"/>
    </location>
</feature>
<protein>
    <recommendedName>
        <fullName evidence="4">Lipoprotein</fullName>
    </recommendedName>
</protein>
<evidence type="ECO:0000313" key="2">
    <source>
        <dbReference type="EMBL" id="GHA14770.1"/>
    </source>
</evidence>
<name>A0A918RXQ5_9GAMM</name>
<keyword evidence="3" id="KW-1185">Reference proteome</keyword>
<evidence type="ECO:0000256" key="1">
    <source>
        <dbReference type="SAM" id="Phobius"/>
    </source>
</evidence>
<dbReference type="Proteomes" id="UP000614811">
    <property type="component" value="Unassembled WGS sequence"/>
</dbReference>
<organism evidence="2 3">
    <name type="scientific">Arenicella chitinivorans</name>
    <dbReference type="NCBI Taxonomy" id="1329800"/>
    <lineage>
        <taxon>Bacteria</taxon>
        <taxon>Pseudomonadati</taxon>
        <taxon>Pseudomonadota</taxon>
        <taxon>Gammaproteobacteria</taxon>
        <taxon>Arenicellales</taxon>
        <taxon>Arenicellaceae</taxon>
        <taxon>Arenicella</taxon>
    </lineage>
</organism>
<dbReference type="AlphaFoldDB" id="A0A918RXQ5"/>
<evidence type="ECO:0000313" key="3">
    <source>
        <dbReference type="Proteomes" id="UP000614811"/>
    </source>
</evidence>
<keyword evidence="1" id="KW-1133">Transmembrane helix</keyword>
<keyword evidence="1" id="KW-0812">Transmembrane</keyword>
<accession>A0A918RXQ5</accession>
<reference evidence="2" key="1">
    <citation type="journal article" date="2014" name="Int. J. Syst. Evol. Microbiol.">
        <title>Complete genome sequence of Corynebacterium casei LMG S-19264T (=DSM 44701T), isolated from a smear-ripened cheese.</title>
        <authorList>
            <consortium name="US DOE Joint Genome Institute (JGI-PGF)"/>
            <person name="Walter F."/>
            <person name="Albersmeier A."/>
            <person name="Kalinowski J."/>
            <person name="Ruckert C."/>
        </authorList>
    </citation>
    <scope>NUCLEOTIDE SEQUENCE</scope>
    <source>
        <strain evidence="2">KCTC 12711</strain>
    </source>
</reference>
<gene>
    <name evidence="2" type="ORF">GCM10008090_25720</name>
</gene>
<comment type="caution">
    <text evidence="2">The sequence shown here is derived from an EMBL/GenBank/DDBJ whole genome shotgun (WGS) entry which is preliminary data.</text>
</comment>
<proteinExistence type="predicted"/>
<keyword evidence="1" id="KW-0472">Membrane</keyword>
<evidence type="ECO:0008006" key="4">
    <source>
        <dbReference type="Google" id="ProtNLM"/>
    </source>
</evidence>
<feature type="transmembrane region" description="Helical" evidence="1">
    <location>
        <begin position="7"/>
        <end position="28"/>
    </location>
</feature>
<dbReference type="PROSITE" id="PS51257">
    <property type="entry name" value="PROKAR_LIPOPROTEIN"/>
    <property type="match status" value="1"/>
</dbReference>
<sequence length="95" mass="10882">MKIAKTLSIILMMASVGCFTAMALQIGVANEISNEVTKYELQIDSLEDPDSKTNFERVSYINSRWNNSAVYLAFAAFLFILIQQFITWKYIEKET</sequence>
<reference evidence="2" key="2">
    <citation type="submission" date="2020-09" db="EMBL/GenBank/DDBJ databases">
        <authorList>
            <person name="Sun Q."/>
            <person name="Kim S."/>
        </authorList>
    </citation>
    <scope>NUCLEOTIDE SEQUENCE</scope>
    <source>
        <strain evidence="2">KCTC 12711</strain>
    </source>
</reference>
<dbReference type="EMBL" id="BMXA01000004">
    <property type="protein sequence ID" value="GHA14770.1"/>
    <property type="molecule type" value="Genomic_DNA"/>
</dbReference>